<keyword evidence="2 4" id="KW-0418">Kinase</keyword>
<keyword evidence="1" id="KW-0808">Transferase</keyword>
<dbReference type="InterPro" id="IPR011611">
    <property type="entry name" value="PfkB_dom"/>
</dbReference>
<evidence type="ECO:0000313" key="5">
    <source>
        <dbReference type="Proteomes" id="UP000199064"/>
    </source>
</evidence>
<dbReference type="PANTHER" id="PTHR10584:SF167">
    <property type="entry name" value="PFKB DOMAIN PROTEIN"/>
    <property type="match status" value="1"/>
</dbReference>
<organism evidence="4 5">
    <name type="scientific">Nitratireductor aquibiodomus</name>
    <dbReference type="NCBI Taxonomy" id="204799"/>
    <lineage>
        <taxon>Bacteria</taxon>
        <taxon>Pseudomonadati</taxon>
        <taxon>Pseudomonadota</taxon>
        <taxon>Alphaproteobacteria</taxon>
        <taxon>Hyphomicrobiales</taxon>
        <taxon>Phyllobacteriaceae</taxon>
        <taxon>Nitratireductor</taxon>
    </lineage>
</organism>
<feature type="domain" description="Carbohydrate kinase PfkB" evidence="3">
    <location>
        <begin position="10"/>
        <end position="293"/>
    </location>
</feature>
<dbReference type="CDD" id="cd01941">
    <property type="entry name" value="YeiC_kinase_like"/>
    <property type="match status" value="1"/>
</dbReference>
<dbReference type="Gene3D" id="3.40.1190.20">
    <property type="match status" value="1"/>
</dbReference>
<keyword evidence="5" id="KW-1185">Reference proteome</keyword>
<evidence type="ECO:0000256" key="1">
    <source>
        <dbReference type="ARBA" id="ARBA00022679"/>
    </source>
</evidence>
<dbReference type="AlphaFoldDB" id="A0A1H4IKX8"/>
<sequence>MNLTDPPRLLAVGGAHIDRRGRLDAPHIPATSNPGRMREDVGGGIFNAARMAGRRGVAVSLLSLRGGDAAGDTVARAVEEAGFEDLSATFLDRATPSYTAILDHDGELITGLADMTLYDMAFARQMRRSKAREAASRATAILCDANMPAEAVAQLAAIRGTAPLYAIAVSPAKAGRLVPHFADLAALFLNAREARGLAGLETGAPVRQAVGSLRGLGLRAGVITEGSRAVTVFDGESHWHIEPPLVETVMDVTGAGDALTGATIAALMRGLPLHEAVREGVAASGLAIASAAAAPEFDDSAFNAALARVPAPRSVS</sequence>
<reference evidence="5" key="1">
    <citation type="submission" date="2016-10" db="EMBL/GenBank/DDBJ databases">
        <authorList>
            <person name="Varghese N."/>
            <person name="Submissions S."/>
        </authorList>
    </citation>
    <scope>NUCLEOTIDE SEQUENCE [LARGE SCALE GENOMIC DNA]</scope>
    <source>
        <strain evidence="5">ES.061</strain>
    </source>
</reference>
<evidence type="ECO:0000259" key="3">
    <source>
        <dbReference type="Pfam" id="PF00294"/>
    </source>
</evidence>
<protein>
    <submittedName>
        <fullName evidence="4">Sugar or nucleoside kinase, ribokinase family</fullName>
    </submittedName>
</protein>
<proteinExistence type="predicted"/>
<evidence type="ECO:0000313" key="4">
    <source>
        <dbReference type="EMBL" id="SEB34731.1"/>
    </source>
</evidence>
<dbReference type="InterPro" id="IPR029056">
    <property type="entry name" value="Ribokinase-like"/>
</dbReference>
<dbReference type="GO" id="GO:0016301">
    <property type="term" value="F:kinase activity"/>
    <property type="evidence" value="ECO:0007669"/>
    <property type="project" value="UniProtKB-KW"/>
</dbReference>
<name>A0A1H4IKX8_9HYPH</name>
<dbReference type="RefSeq" id="WP_090325919.1">
    <property type="nucleotide sequence ID" value="NZ_FNSL01000001.1"/>
</dbReference>
<accession>A0A1H4IKX8</accession>
<dbReference type="SUPFAM" id="SSF53613">
    <property type="entry name" value="Ribokinase-like"/>
    <property type="match status" value="1"/>
</dbReference>
<dbReference type="PANTHER" id="PTHR10584">
    <property type="entry name" value="SUGAR KINASE"/>
    <property type="match status" value="1"/>
</dbReference>
<gene>
    <name evidence="4" type="ORF">SAMN05216452_0122</name>
</gene>
<evidence type="ECO:0000256" key="2">
    <source>
        <dbReference type="ARBA" id="ARBA00022777"/>
    </source>
</evidence>
<dbReference type="Proteomes" id="UP000199064">
    <property type="component" value="Unassembled WGS sequence"/>
</dbReference>
<dbReference type="Pfam" id="PF00294">
    <property type="entry name" value="PfkB"/>
    <property type="match status" value="1"/>
</dbReference>
<dbReference type="EMBL" id="FNSL01000001">
    <property type="protein sequence ID" value="SEB34731.1"/>
    <property type="molecule type" value="Genomic_DNA"/>
</dbReference>